<dbReference type="Proteomes" id="UP000321518">
    <property type="component" value="Unassembled WGS sequence"/>
</dbReference>
<sequence length="703" mass="77208">MHRQAAPSSTSTSTSPTVQALVNELKMKKTNGDRAWALFEELDLQGQSYLVPLATLHYLLSAIRPRTTRGRDRTVKKATQFAQEFEAKADLVRLAIRQAGGTYSSGDLKALLATYQAIGYGPGAIKAWDEALKCGIVPGTEARKMAFNALADWVELNCQADMEASSSAAGERAKRTRPGRAAAQSVVSRMFGMLFRDTTFVPAYATPTANSALSCFFSVLARAGDLSIVGATLKNLYGINVDLPGGLIDATVADRAKLRAIGERDVHWMLKSLGATGDLNRLIGLFEYFDRPSQVDQLFVNDAPPPDAYFTSQGYDSQPAPAATLESQSHLVGTQAVVAVVRATAEAGNLSLVRHYFDLLFVRYAQSTHARLREIEQAIGMPEVFPSDTLDSATELVDEKADPLFAYRPTGTTIASFAVSHLALSPSEPSKPWTMPNTLISHVSHVAYAKADAGTLKWALSRARRIVRLREEEVGRMEAVVKRIQASVQTLRTSAGVQTEGAHEDGLDHIPADLLDPILSYLRDSYGAALESLQKTRAIFYEVRSLSRVITTEDRLGTHQYELALRERRLADARLNKQQYFAILRQKDKKATNVLAYKVWHAQNKIAKLRYVDGVGRGNRLFDYWTAKLQILGDEVYRKQEQEQWAQQAGSRGSQAQRTAADFTAGIRAAVAMEQQVKEAKAAALAEARAEALAEARLQEAAR</sequence>
<accession>A0A511KK27</accession>
<gene>
    <name evidence="1" type="ORF">Rt10032_c09g3831</name>
</gene>
<organism evidence="1 2">
    <name type="scientific">Rhodotorula toruloides</name>
    <name type="common">Yeast</name>
    <name type="synonym">Rhodosporidium toruloides</name>
    <dbReference type="NCBI Taxonomy" id="5286"/>
    <lineage>
        <taxon>Eukaryota</taxon>
        <taxon>Fungi</taxon>
        <taxon>Dikarya</taxon>
        <taxon>Basidiomycota</taxon>
        <taxon>Pucciniomycotina</taxon>
        <taxon>Microbotryomycetes</taxon>
        <taxon>Sporidiobolales</taxon>
        <taxon>Sporidiobolaceae</taxon>
        <taxon>Rhodotorula</taxon>
    </lineage>
</organism>
<dbReference type="OrthoDB" id="2535728at2759"/>
<comment type="caution">
    <text evidence="1">The sequence shown here is derived from an EMBL/GenBank/DDBJ whole genome shotgun (WGS) entry which is preliminary data.</text>
</comment>
<reference evidence="1 2" key="1">
    <citation type="submission" date="2019-07" db="EMBL/GenBank/DDBJ databases">
        <title>Rhodotorula toruloides NBRC10032 genome sequencing.</title>
        <authorList>
            <person name="Shida Y."/>
            <person name="Takaku H."/>
            <person name="Ogasawara W."/>
            <person name="Mori K."/>
        </authorList>
    </citation>
    <scope>NUCLEOTIDE SEQUENCE [LARGE SCALE GENOMIC DNA]</scope>
    <source>
        <strain evidence="1 2">NBRC10032</strain>
    </source>
</reference>
<evidence type="ECO:0000313" key="1">
    <source>
        <dbReference type="EMBL" id="GEM09814.1"/>
    </source>
</evidence>
<protein>
    <submittedName>
        <fullName evidence="1">Proteophosphoglycan ppg4</fullName>
    </submittedName>
</protein>
<proteinExistence type="predicted"/>
<dbReference type="EMBL" id="BJWK01000009">
    <property type="protein sequence ID" value="GEM09814.1"/>
    <property type="molecule type" value="Genomic_DNA"/>
</dbReference>
<dbReference type="AlphaFoldDB" id="A0A511KK27"/>
<evidence type="ECO:0000313" key="2">
    <source>
        <dbReference type="Proteomes" id="UP000321518"/>
    </source>
</evidence>
<name>A0A511KK27_RHOTO</name>